<evidence type="ECO:0008006" key="4">
    <source>
        <dbReference type="Google" id="ProtNLM"/>
    </source>
</evidence>
<feature type="region of interest" description="Disordered" evidence="1">
    <location>
        <begin position="930"/>
        <end position="949"/>
    </location>
</feature>
<protein>
    <recommendedName>
        <fullName evidence="4">Tetratricopeptide repeat protein</fullName>
    </recommendedName>
</protein>
<evidence type="ECO:0000256" key="1">
    <source>
        <dbReference type="SAM" id="MobiDB-lite"/>
    </source>
</evidence>
<organism evidence="2 3">
    <name type="scientific">Candidatus Olsenella pullistercoris</name>
    <dbReference type="NCBI Taxonomy" id="2838712"/>
    <lineage>
        <taxon>Bacteria</taxon>
        <taxon>Bacillati</taxon>
        <taxon>Actinomycetota</taxon>
        <taxon>Coriobacteriia</taxon>
        <taxon>Coriobacteriales</taxon>
        <taxon>Atopobiaceae</taxon>
        <taxon>Olsenella</taxon>
    </lineage>
</organism>
<dbReference type="AlphaFoldDB" id="A0A9D2EZR0"/>
<evidence type="ECO:0000313" key="2">
    <source>
        <dbReference type="EMBL" id="HIZ46256.1"/>
    </source>
</evidence>
<dbReference type="InterPro" id="IPR011990">
    <property type="entry name" value="TPR-like_helical_dom_sf"/>
</dbReference>
<dbReference type="Gene3D" id="1.25.40.10">
    <property type="entry name" value="Tetratricopeptide repeat domain"/>
    <property type="match status" value="1"/>
</dbReference>
<dbReference type="SUPFAM" id="SSF48452">
    <property type="entry name" value="TPR-like"/>
    <property type="match status" value="1"/>
</dbReference>
<reference evidence="2" key="2">
    <citation type="submission" date="2021-04" db="EMBL/GenBank/DDBJ databases">
        <authorList>
            <person name="Gilroy R."/>
        </authorList>
    </citation>
    <scope>NUCLEOTIDE SEQUENCE</scope>
    <source>
        <strain evidence="2">ChiHjej12B11-14209</strain>
    </source>
</reference>
<dbReference type="Proteomes" id="UP000824062">
    <property type="component" value="Unassembled WGS sequence"/>
</dbReference>
<proteinExistence type="predicted"/>
<dbReference type="EMBL" id="DXBM01000039">
    <property type="protein sequence ID" value="HIZ46256.1"/>
    <property type="molecule type" value="Genomic_DNA"/>
</dbReference>
<accession>A0A9D2EZR0</accession>
<sequence length="949" mass="103084">MTDEATTITVFLGCSRELEPDQRELGDFFSELNDILSGHGSYLRLVRWQWDGRNDPLKDYAAAVRKSSLCLFLYFTTAGAGMEERFSEALEAFRTGGRPQIVTWFREVADEKDLSAELRAFRDRLDGELRHFYNTYGTIDSVKLGVLLQIARDVAGEKDAVAPGMLGDVRPAAPLPTTATLLPGAPGLPGMPAVPLPPAVKSAPAALEVKGDSACLWGVPVVSLAGIPAWEGWSGVQDARAELGAMEPHYLNLKARYLERPDDEAVRAEYLPLARRREVLVDEVARGQRAFLDFMLQMSRRTTEGAAALTLRQRAAYRLAEQGKVDAAIRMLDERELADERDRAIHDLEAMRAAERAVLARLRANVSEQLQLARLLRSQAPTPEVEGRVARVLSEAAALEGRYGLGWLARCEHGSNLLRQERFEEALAALEGALAALSDAPRPLADDAVWCWGAALAEAATCRRELGDETGALAAMRGRVELLRAERPGWPLAVADALREAAEAEWRAGLPESAAETLAEALGMLEIPMGRERSEALRSRWQAYALCTQLSADAGRIDEEARRMGQAVATARELVSRPDAVASDQELLALALTKLAGLRAVLGDAEAAGEFLAEARGLCERGVEKDFDAWAPIYLQSLVSVGALAAMGGAGYDLACAERAVEVARRLCAGSPRAHAPQLAAALASLALVLSDLGGREEEMLAHVREAADALRRAADLGSREAVLGLSTLAAPLAIAHDGLGDRRDVRQTARELFDGLRTALFGARPLGDIVEGAACGALWLLVEIVDEAPEERLRCLDRAVEGMERLAGQVAGEISFSYADALAEAQRLRSRLAWEARGESLRPSGSERRLVELQPVYDWGRELMDMDEWVEASEVFRSLLKATRRVSGSDRAMASVLDPLSICLWRAGEREASVAACRELVRRFEAAGSERAAEQARERLSDLEGGAS</sequence>
<evidence type="ECO:0000313" key="3">
    <source>
        <dbReference type="Proteomes" id="UP000824062"/>
    </source>
</evidence>
<comment type="caution">
    <text evidence="2">The sequence shown here is derived from an EMBL/GenBank/DDBJ whole genome shotgun (WGS) entry which is preliminary data.</text>
</comment>
<feature type="compositionally biased region" description="Basic and acidic residues" evidence="1">
    <location>
        <begin position="932"/>
        <end position="943"/>
    </location>
</feature>
<gene>
    <name evidence="2" type="ORF">IAA19_04475</name>
</gene>
<reference evidence="2" key="1">
    <citation type="journal article" date="2021" name="PeerJ">
        <title>Extensive microbial diversity within the chicken gut microbiome revealed by metagenomics and culture.</title>
        <authorList>
            <person name="Gilroy R."/>
            <person name="Ravi A."/>
            <person name="Getino M."/>
            <person name="Pursley I."/>
            <person name="Horton D.L."/>
            <person name="Alikhan N.F."/>
            <person name="Baker D."/>
            <person name="Gharbi K."/>
            <person name="Hall N."/>
            <person name="Watson M."/>
            <person name="Adriaenssens E.M."/>
            <person name="Foster-Nyarko E."/>
            <person name="Jarju S."/>
            <person name="Secka A."/>
            <person name="Antonio M."/>
            <person name="Oren A."/>
            <person name="Chaudhuri R.R."/>
            <person name="La Ragione R."/>
            <person name="Hildebrand F."/>
            <person name="Pallen M.J."/>
        </authorList>
    </citation>
    <scope>NUCLEOTIDE SEQUENCE</scope>
    <source>
        <strain evidence="2">ChiHjej12B11-14209</strain>
    </source>
</reference>
<name>A0A9D2EZR0_9ACTN</name>